<evidence type="ECO:0000256" key="1">
    <source>
        <dbReference type="ARBA" id="ARBA00000085"/>
    </source>
</evidence>
<evidence type="ECO:0000259" key="5">
    <source>
        <dbReference type="PROSITE" id="PS50110"/>
    </source>
</evidence>
<dbReference type="EC" id="2.7.13.3" evidence="2"/>
<dbReference type="SUPFAM" id="SSF52172">
    <property type="entry name" value="CheY-like"/>
    <property type="match status" value="1"/>
</dbReference>
<dbReference type="Gene3D" id="3.40.50.2300">
    <property type="match status" value="1"/>
</dbReference>
<dbReference type="InterPro" id="IPR001789">
    <property type="entry name" value="Sig_transdc_resp-reg_receiver"/>
</dbReference>
<reference evidence="6" key="1">
    <citation type="submission" date="2016-10" db="EMBL/GenBank/DDBJ databases">
        <title>Sequence of Gallionella enrichment culture.</title>
        <authorList>
            <person name="Poehlein A."/>
            <person name="Muehling M."/>
            <person name="Daniel R."/>
        </authorList>
    </citation>
    <scope>NUCLEOTIDE SEQUENCE</scope>
</reference>
<dbReference type="SMART" id="SM00448">
    <property type="entry name" value="REC"/>
    <property type="match status" value="1"/>
</dbReference>
<dbReference type="EMBL" id="MLJW01002547">
    <property type="protein sequence ID" value="OIQ74325.1"/>
    <property type="molecule type" value="Genomic_DNA"/>
</dbReference>
<organism evidence="6">
    <name type="scientific">mine drainage metagenome</name>
    <dbReference type="NCBI Taxonomy" id="410659"/>
    <lineage>
        <taxon>unclassified sequences</taxon>
        <taxon>metagenomes</taxon>
        <taxon>ecological metagenomes</taxon>
    </lineage>
</organism>
<dbReference type="AlphaFoldDB" id="A0A1J5QED1"/>
<feature type="domain" description="Response regulatory" evidence="5">
    <location>
        <begin position="51"/>
        <end position="168"/>
    </location>
</feature>
<dbReference type="PANTHER" id="PTHR43047">
    <property type="entry name" value="TWO-COMPONENT HISTIDINE PROTEIN KINASE"/>
    <property type="match status" value="1"/>
</dbReference>
<protein>
    <recommendedName>
        <fullName evidence="2">histidine kinase</fullName>
        <ecNumber evidence="2">2.7.13.3</ecNumber>
    </recommendedName>
</protein>
<evidence type="ECO:0000313" key="6">
    <source>
        <dbReference type="EMBL" id="OIQ74325.1"/>
    </source>
</evidence>
<keyword evidence="3" id="KW-0808">Transferase</keyword>
<gene>
    <name evidence="6" type="primary">divK_7</name>
    <name evidence="6" type="ORF">GALL_440250</name>
</gene>
<evidence type="ECO:0000256" key="4">
    <source>
        <dbReference type="ARBA" id="ARBA00022777"/>
    </source>
</evidence>
<comment type="caution">
    <text evidence="6">The sequence shown here is derived from an EMBL/GenBank/DDBJ whole genome shotgun (WGS) entry which is preliminary data.</text>
</comment>
<dbReference type="GO" id="GO:0000160">
    <property type="term" value="P:phosphorelay signal transduction system"/>
    <property type="evidence" value="ECO:0007669"/>
    <property type="project" value="InterPro"/>
</dbReference>
<sequence>MGGTISVESRVGEGSEFRIELPREPAPHPAVGHDMSAAAESPDHATGVLRRLLYVEDNPANLLLVEEIIAEIPQLWLLAARDGHLGIALARVHQPDVILMDINLPGISGLEALQVLRDDPMTRHIPIIALSANAMPSDIEKGLEAGFFEYLTKPISIIEFRAALNEALEFRDAGASR</sequence>
<comment type="catalytic activity">
    <reaction evidence="1">
        <text>ATP + protein L-histidine = ADP + protein N-phospho-L-histidine.</text>
        <dbReference type="EC" id="2.7.13.3"/>
    </reaction>
</comment>
<proteinExistence type="predicted"/>
<dbReference type="InterPro" id="IPR036890">
    <property type="entry name" value="HATPase_C_sf"/>
</dbReference>
<dbReference type="GO" id="GO:0004673">
    <property type="term" value="F:protein histidine kinase activity"/>
    <property type="evidence" value="ECO:0007669"/>
    <property type="project" value="UniProtKB-EC"/>
</dbReference>
<dbReference type="Pfam" id="PF00072">
    <property type="entry name" value="Response_reg"/>
    <property type="match status" value="1"/>
</dbReference>
<name>A0A1J5QED1_9ZZZZ</name>
<dbReference type="InterPro" id="IPR011006">
    <property type="entry name" value="CheY-like_superfamily"/>
</dbReference>
<keyword evidence="4" id="KW-0418">Kinase</keyword>
<dbReference type="SUPFAM" id="SSF55874">
    <property type="entry name" value="ATPase domain of HSP90 chaperone/DNA topoisomerase II/histidine kinase"/>
    <property type="match status" value="1"/>
</dbReference>
<evidence type="ECO:0000256" key="2">
    <source>
        <dbReference type="ARBA" id="ARBA00012438"/>
    </source>
</evidence>
<evidence type="ECO:0000256" key="3">
    <source>
        <dbReference type="ARBA" id="ARBA00022679"/>
    </source>
</evidence>
<accession>A0A1J5QED1</accession>
<dbReference type="PROSITE" id="PS50110">
    <property type="entry name" value="RESPONSE_REGULATORY"/>
    <property type="match status" value="1"/>
</dbReference>